<dbReference type="GO" id="GO:0004862">
    <property type="term" value="F:cAMP-dependent protein kinase inhibitor activity"/>
    <property type="evidence" value="ECO:0007669"/>
    <property type="project" value="TreeGrafter"/>
</dbReference>
<dbReference type="GO" id="GO:0005829">
    <property type="term" value="C:cytosol"/>
    <property type="evidence" value="ECO:0007669"/>
    <property type="project" value="TreeGrafter"/>
</dbReference>
<keyword evidence="4" id="KW-1185">Reference proteome</keyword>
<dbReference type="GO" id="GO:0016301">
    <property type="term" value="F:kinase activity"/>
    <property type="evidence" value="ECO:0007669"/>
    <property type="project" value="UniProtKB-KW"/>
</dbReference>
<feature type="domain" description="Cyclic nucleotide-binding" evidence="2">
    <location>
        <begin position="176"/>
        <end position="334"/>
    </location>
</feature>
<dbReference type="InterPro" id="IPR018490">
    <property type="entry name" value="cNMP-bd_dom_sf"/>
</dbReference>
<dbReference type="InterPro" id="IPR014710">
    <property type="entry name" value="RmlC-like_jellyroll"/>
</dbReference>
<dbReference type="CDD" id="cd00038">
    <property type="entry name" value="CAP_ED"/>
    <property type="match status" value="1"/>
</dbReference>
<keyword evidence="3" id="KW-0808">Transferase</keyword>
<feature type="compositionally biased region" description="Polar residues" evidence="1">
    <location>
        <begin position="565"/>
        <end position="574"/>
    </location>
</feature>
<feature type="domain" description="Cyclic nucleotide-binding" evidence="2">
    <location>
        <begin position="49"/>
        <end position="173"/>
    </location>
</feature>
<accession>I7MJM6</accession>
<organism evidence="3 4">
    <name type="scientific">Tetrahymena thermophila (strain SB210)</name>
    <dbReference type="NCBI Taxonomy" id="312017"/>
    <lineage>
        <taxon>Eukaryota</taxon>
        <taxon>Sar</taxon>
        <taxon>Alveolata</taxon>
        <taxon>Ciliophora</taxon>
        <taxon>Intramacronucleata</taxon>
        <taxon>Oligohymenophorea</taxon>
        <taxon>Hymenostomatida</taxon>
        <taxon>Tetrahymenina</taxon>
        <taxon>Tetrahymenidae</taxon>
        <taxon>Tetrahymena</taxon>
    </lineage>
</organism>
<dbReference type="GO" id="GO:0005952">
    <property type="term" value="C:cAMP-dependent protein kinase complex"/>
    <property type="evidence" value="ECO:0007669"/>
    <property type="project" value="InterPro"/>
</dbReference>
<dbReference type="Proteomes" id="UP000009168">
    <property type="component" value="Unassembled WGS sequence"/>
</dbReference>
<evidence type="ECO:0000313" key="4">
    <source>
        <dbReference type="Proteomes" id="UP000009168"/>
    </source>
</evidence>
<evidence type="ECO:0000256" key="1">
    <source>
        <dbReference type="SAM" id="MobiDB-lite"/>
    </source>
</evidence>
<dbReference type="InterPro" id="IPR000595">
    <property type="entry name" value="cNMP-bd_dom"/>
</dbReference>
<evidence type="ECO:0000313" key="3">
    <source>
        <dbReference type="EMBL" id="EAS07003.2"/>
    </source>
</evidence>
<dbReference type="RefSeq" id="XP_001027245.2">
    <property type="nucleotide sequence ID" value="XM_001027245.2"/>
</dbReference>
<dbReference type="GO" id="GO:0030552">
    <property type="term" value="F:cAMP binding"/>
    <property type="evidence" value="ECO:0007669"/>
    <property type="project" value="TreeGrafter"/>
</dbReference>
<proteinExistence type="predicted"/>
<reference evidence="4" key="1">
    <citation type="journal article" date="2006" name="PLoS Biol.">
        <title>Macronuclear genome sequence of the ciliate Tetrahymena thermophila, a model eukaryote.</title>
        <authorList>
            <person name="Eisen J.A."/>
            <person name="Coyne R.S."/>
            <person name="Wu M."/>
            <person name="Wu D."/>
            <person name="Thiagarajan M."/>
            <person name="Wortman J.R."/>
            <person name="Badger J.H."/>
            <person name="Ren Q."/>
            <person name="Amedeo P."/>
            <person name="Jones K.M."/>
            <person name="Tallon L.J."/>
            <person name="Delcher A.L."/>
            <person name="Salzberg S.L."/>
            <person name="Silva J.C."/>
            <person name="Haas B.J."/>
            <person name="Majoros W.H."/>
            <person name="Farzad M."/>
            <person name="Carlton J.M."/>
            <person name="Smith R.K. Jr."/>
            <person name="Garg J."/>
            <person name="Pearlman R.E."/>
            <person name="Karrer K.M."/>
            <person name="Sun L."/>
            <person name="Manning G."/>
            <person name="Elde N.C."/>
            <person name="Turkewitz A.P."/>
            <person name="Asai D.J."/>
            <person name="Wilkes D.E."/>
            <person name="Wang Y."/>
            <person name="Cai H."/>
            <person name="Collins K."/>
            <person name="Stewart B.A."/>
            <person name="Lee S.R."/>
            <person name="Wilamowska K."/>
            <person name="Weinberg Z."/>
            <person name="Ruzzo W.L."/>
            <person name="Wloga D."/>
            <person name="Gaertig J."/>
            <person name="Frankel J."/>
            <person name="Tsao C.-C."/>
            <person name="Gorovsky M.A."/>
            <person name="Keeling P.J."/>
            <person name="Waller R.F."/>
            <person name="Patron N.J."/>
            <person name="Cherry J.M."/>
            <person name="Stover N.A."/>
            <person name="Krieger C.J."/>
            <person name="del Toro C."/>
            <person name="Ryder H.F."/>
            <person name="Williamson S.C."/>
            <person name="Barbeau R.A."/>
            <person name="Hamilton E.P."/>
            <person name="Orias E."/>
        </authorList>
    </citation>
    <scope>NUCLEOTIDE SEQUENCE [LARGE SCALE GENOMIC DNA]</scope>
    <source>
        <strain evidence="4">SB210</strain>
    </source>
</reference>
<dbReference type="GO" id="GO:0034236">
    <property type="term" value="F:protein kinase A catalytic subunit binding"/>
    <property type="evidence" value="ECO:0007669"/>
    <property type="project" value="TreeGrafter"/>
</dbReference>
<dbReference type="GeneID" id="7839186"/>
<dbReference type="PANTHER" id="PTHR11635">
    <property type="entry name" value="CAMP-DEPENDENT PROTEIN KINASE REGULATORY CHAIN"/>
    <property type="match status" value="1"/>
</dbReference>
<dbReference type="eggNOG" id="KOG0032">
    <property type="taxonomic scope" value="Eukaryota"/>
</dbReference>
<protein>
    <submittedName>
        <fullName evidence="3">Kinase domain protein</fullName>
    </submittedName>
</protein>
<dbReference type="InterPro" id="IPR050503">
    <property type="entry name" value="cAMP-dep_PK_reg_su-like"/>
</dbReference>
<keyword evidence="3" id="KW-0418">Kinase</keyword>
<dbReference type="AlphaFoldDB" id="I7MJM6"/>
<name>I7MJM6_TETTS</name>
<feature type="region of interest" description="Disordered" evidence="1">
    <location>
        <begin position="562"/>
        <end position="583"/>
    </location>
</feature>
<gene>
    <name evidence="3" type="ORF">TTHERM_00841290</name>
</gene>
<dbReference type="SUPFAM" id="SSF51206">
    <property type="entry name" value="cAMP-binding domain-like"/>
    <property type="match status" value="2"/>
</dbReference>
<feature type="region of interest" description="Disordered" evidence="1">
    <location>
        <begin position="515"/>
        <end position="541"/>
    </location>
</feature>
<dbReference type="PANTHER" id="PTHR11635:SF152">
    <property type="entry name" value="CAMP-DEPENDENT PROTEIN KINASE TYPE I REGULATORY SUBUNIT-RELATED"/>
    <property type="match status" value="1"/>
</dbReference>
<dbReference type="Gene3D" id="2.60.120.10">
    <property type="entry name" value="Jelly Rolls"/>
    <property type="match status" value="2"/>
</dbReference>
<dbReference type="PROSITE" id="PS50042">
    <property type="entry name" value="CNMP_BINDING_3"/>
    <property type="match status" value="2"/>
</dbReference>
<sequence>MSKELESQYLNQLERIINLINGNQNEKNKDNLEDIKQFLSQHYLYLSKVFRNLEQNDLESFIKGFKCSIYVKDQLIEVQGIQSSRLGIIMKGKVKIQSSNNGKKKQYHENKMVLRPGDKIGAESMLLEKANLFSLIVETEELVLLEIEKYFFDRCIRQLESERLESNIAFLKSTQLFKHITNDSILTMILYNSVKISFQNNEVVYSQDQASYAIYIVLHGKFQVQQRFQDDTDQFMDQVSICSDNQEGTPNLRKQQSLDQSSFFSNTTTLKIRTVETYEIFGEEEIMDMRQRNSTVVCLQDCSEVLVIRPVIYKSCILKDDAVKKKLVELIGQKQQEAKKKEKQKREKYQSLNLSKIKKQNSSFLIQTPKNCQVSDAKESQFAKQHKINQNNEFYLLNQQKSETDSLTESNCSPLSSSSKQKKLQNIKFQFQDKFKEDTIYKQDIDTFAGFIKRQDSIFNPDFDFLENKSVKNQNCQNISDNPLEFSNGLEVSGKKITDLTKINKAHRILYQHIHASTKQSPSQKVDFQSGPYQSQKETDRQSFNNIEVSLQFEKINYSPPPLFNQKQELNNKSFTDKQQKSSKKKIVYSYSMNNSPKLSDSHLSQPSKAQINLNSIVFQNSKQQNLNIDHQSKIQLNQDKIKFIKNYFKFQSSIKSQEQVNQLTESCKMQTKKQNKDQILDSSQIFSQTRHFPLTSENKKIRIKSLSQAGSRNSILKTAQEGIKNQSDLTRECINRPAIIVPNSIPLQSPLSSVFSTQLSLSSLQQLKQKVYQQKPLDIEKYAFYQASQKVPFFIKSQQSSRKYNKNQSQYLSKQTNDLILQTDIK</sequence>
<dbReference type="InParanoid" id="I7MJM6"/>
<dbReference type="EMBL" id="GG662249">
    <property type="protein sequence ID" value="EAS07003.2"/>
    <property type="molecule type" value="Genomic_DNA"/>
</dbReference>
<dbReference type="KEGG" id="tet:TTHERM_00841290"/>
<evidence type="ECO:0000259" key="2">
    <source>
        <dbReference type="PROSITE" id="PS50042"/>
    </source>
</evidence>